<evidence type="ECO:0000256" key="1">
    <source>
        <dbReference type="SAM" id="MobiDB-lite"/>
    </source>
</evidence>
<dbReference type="AlphaFoldDB" id="A0AAV7IE88"/>
<protein>
    <submittedName>
        <fullName evidence="2">Uncharacterized protein</fullName>
    </submittedName>
</protein>
<name>A0AAV7IE88_COTGL</name>
<reference evidence="2 3" key="1">
    <citation type="journal article" date="2021" name="J. Hered.">
        <title>A chromosome-level genome assembly of the parasitoid wasp, Cotesia glomerata (Hymenoptera: Braconidae).</title>
        <authorList>
            <person name="Pinto B.J."/>
            <person name="Weis J.J."/>
            <person name="Gamble T."/>
            <person name="Ode P.J."/>
            <person name="Paul R."/>
            <person name="Zaspel J.M."/>
        </authorList>
    </citation>
    <scope>NUCLEOTIDE SEQUENCE [LARGE SCALE GENOMIC DNA]</scope>
    <source>
        <strain evidence="2">CgM1</strain>
    </source>
</reference>
<accession>A0AAV7IE88</accession>
<dbReference type="EMBL" id="JAHXZJ010001864">
    <property type="protein sequence ID" value="KAH0549516.1"/>
    <property type="molecule type" value="Genomic_DNA"/>
</dbReference>
<dbReference type="Proteomes" id="UP000826195">
    <property type="component" value="Unassembled WGS sequence"/>
</dbReference>
<gene>
    <name evidence="2" type="ORF">KQX54_009944</name>
</gene>
<proteinExistence type="predicted"/>
<feature type="region of interest" description="Disordered" evidence="1">
    <location>
        <begin position="1"/>
        <end position="24"/>
    </location>
</feature>
<sequence>MNSDHAFSSNEISSEFSPRDPLSFPRAHTSLWCTPLSYYDDMTTKTPALTLLSKGTASGGAILNRNIWVLKEDPSWLEYRSSQLQFVFALKRNITHALGPRD</sequence>
<organism evidence="2 3">
    <name type="scientific">Cotesia glomerata</name>
    <name type="common">Lepidopteran parasitic wasp</name>
    <name type="synonym">Apanteles glomeratus</name>
    <dbReference type="NCBI Taxonomy" id="32391"/>
    <lineage>
        <taxon>Eukaryota</taxon>
        <taxon>Metazoa</taxon>
        <taxon>Ecdysozoa</taxon>
        <taxon>Arthropoda</taxon>
        <taxon>Hexapoda</taxon>
        <taxon>Insecta</taxon>
        <taxon>Pterygota</taxon>
        <taxon>Neoptera</taxon>
        <taxon>Endopterygota</taxon>
        <taxon>Hymenoptera</taxon>
        <taxon>Apocrita</taxon>
        <taxon>Ichneumonoidea</taxon>
        <taxon>Braconidae</taxon>
        <taxon>Microgastrinae</taxon>
        <taxon>Cotesia</taxon>
    </lineage>
</organism>
<evidence type="ECO:0000313" key="3">
    <source>
        <dbReference type="Proteomes" id="UP000826195"/>
    </source>
</evidence>
<comment type="caution">
    <text evidence="2">The sequence shown here is derived from an EMBL/GenBank/DDBJ whole genome shotgun (WGS) entry which is preliminary data.</text>
</comment>
<keyword evidence="3" id="KW-1185">Reference proteome</keyword>
<feature type="compositionally biased region" description="Polar residues" evidence="1">
    <location>
        <begin position="1"/>
        <end position="16"/>
    </location>
</feature>
<evidence type="ECO:0000313" key="2">
    <source>
        <dbReference type="EMBL" id="KAH0549516.1"/>
    </source>
</evidence>